<evidence type="ECO:0000313" key="3">
    <source>
        <dbReference type="Proteomes" id="UP000318288"/>
    </source>
</evidence>
<reference evidence="2 3" key="1">
    <citation type="submission" date="2019-02" db="EMBL/GenBank/DDBJ databases">
        <title>Deep-cultivation of Planctomycetes and their phenomic and genomic characterization uncovers novel biology.</title>
        <authorList>
            <person name="Wiegand S."/>
            <person name="Jogler M."/>
            <person name="Boedeker C."/>
            <person name="Pinto D."/>
            <person name="Vollmers J."/>
            <person name="Rivas-Marin E."/>
            <person name="Kohn T."/>
            <person name="Peeters S.H."/>
            <person name="Heuer A."/>
            <person name="Rast P."/>
            <person name="Oberbeckmann S."/>
            <person name="Bunk B."/>
            <person name="Jeske O."/>
            <person name="Meyerdierks A."/>
            <person name="Storesund J.E."/>
            <person name="Kallscheuer N."/>
            <person name="Luecker S."/>
            <person name="Lage O.M."/>
            <person name="Pohl T."/>
            <person name="Merkel B.J."/>
            <person name="Hornburger P."/>
            <person name="Mueller R.-W."/>
            <person name="Bruemmer F."/>
            <person name="Labrenz M."/>
            <person name="Spormann A.M."/>
            <person name="Op Den Camp H."/>
            <person name="Overmann J."/>
            <person name="Amann R."/>
            <person name="Jetten M.S.M."/>
            <person name="Mascher T."/>
            <person name="Medema M.H."/>
            <person name="Devos D.P."/>
            <person name="Kaster A.-K."/>
            <person name="Ovreas L."/>
            <person name="Rohde M."/>
            <person name="Galperin M.Y."/>
            <person name="Jogler C."/>
        </authorList>
    </citation>
    <scope>NUCLEOTIDE SEQUENCE [LARGE SCALE GENOMIC DNA]</scope>
    <source>
        <strain evidence="2 3">Poly51</strain>
    </source>
</reference>
<keyword evidence="1" id="KW-1133">Transmembrane helix</keyword>
<gene>
    <name evidence="2" type="ORF">Poly51_40760</name>
</gene>
<keyword evidence="1" id="KW-0812">Transmembrane</keyword>
<organism evidence="2 3">
    <name type="scientific">Rubripirellula tenax</name>
    <dbReference type="NCBI Taxonomy" id="2528015"/>
    <lineage>
        <taxon>Bacteria</taxon>
        <taxon>Pseudomonadati</taxon>
        <taxon>Planctomycetota</taxon>
        <taxon>Planctomycetia</taxon>
        <taxon>Pirellulales</taxon>
        <taxon>Pirellulaceae</taxon>
        <taxon>Rubripirellula</taxon>
    </lineage>
</organism>
<name>A0A5C6EM09_9BACT</name>
<dbReference type="AlphaFoldDB" id="A0A5C6EM09"/>
<protein>
    <recommendedName>
        <fullName evidence="4">Flp/Fap pilin component</fullName>
    </recommendedName>
</protein>
<sequence>MLRGTIQSSILDFVAEEDGATAVEYAIMLALIIGVCAASVTFLADATRESFDESGQAIAGAIGN</sequence>
<accession>A0A5C6EM09</accession>
<dbReference type="RefSeq" id="WP_146459471.1">
    <property type="nucleotide sequence ID" value="NZ_SJPW01000005.1"/>
</dbReference>
<evidence type="ECO:0008006" key="4">
    <source>
        <dbReference type="Google" id="ProtNLM"/>
    </source>
</evidence>
<dbReference type="Proteomes" id="UP000318288">
    <property type="component" value="Unassembled WGS sequence"/>
</dbReference>
<dbReference type="EMBL" id="SJPW01000005">
    <property type="protein sequence ID" value="TWU50783.1"/>
    <property type="molecule type" value="Genomic_DNA"/>
</dbReference>
<feature type="transmembrane region" description="Helical" evidence="1">
    <location>
        <begin position="25"/>
        <end position="44"/>
    </location>
</feature>
<proteinExistence type="predicted"/>
<evidence type="ECO:0000313" key="2">
    <source>
        <dbReference type="EMBL" id="TWU50783.1"/>
    </source>
</evidence>
<comment type="caution">
    <text evidence="2">The sequence shown here is derived from an EMBL/GenBank/DDBJ whole genome shotgun (WGS) entry which is preliminary data.</text>
</comment>
<keyword evidence="1" id="KW-0472">Membrane</keyword>
<dbReference type="OrthoDB" id="286040at2"/>
<evidence type="ECO:0000256" key="1">
    <source>
        <dbReference type="SAM" id="Phobius"/>
    </source>
</evidence>
<keyword evidence="3" id="KW-1185">Reference proteome</keyword>